<keyword evidence="7" id="KW-0067">ATP-binding</keyword>
<evidence type="ECO:0000256" key="10">
    <source>
        <dbReference type="ARBA" id="ARBA00023125"/>
    </source>
</evidence>
<dbReference type="EMBL" id="FUXA01000014">
    <property type="protein sequence ID" value="SJZ95530.1"/>
    <property type="molecule type" value="Genomic_DNA"/>
</dbReference>
<dbReference type="InterPro" id="IPR006171">
    <property type="entry name" value="TOPRIM_dom"/>
</dbReference>
<keyword evidence="10" id="KW-0238">DNA-binding</keyword>
<dbReference type="NCBIfam" id="NF004189">
    <property type="entry name" value="PRK05644.1"/>
    <property type="match status" value="1"/>
</dbReference>
<dbReference type="PROSITE" id="PS00177">
    <property type="entry name" value="TOPOISOMERASE_II"/>
    <property type="match status" value="1"/>
</dbReference>
<comment type="cofactor">
    <cofactor evidence="2">
        <name>Mg(2+)</name>
        <dbReference type="ChEBI" id="CHEBI:18420"/>
    </cofactor>
</comment>
<evidence type="ECO:0000256" key="11">
    <source>
        <dbReference type="ARBA" id="ARBA00023235"/>
    </source>
</evidence>
<evidence type="ECO:0000313" key="13">
    <source>
        <dbReference type="EMBL" id="SJZ95530.1"/>
    </source>
</evidence>
<evidence type="ECO:0000256" key="1">
    <source>
        <dbReference type="ARBA" id="ARBA00000185"/>
    </source>
</evidence>
<proteinExistence type="inferred from homology"/>
<dbReference type="SMART" id="SM00433">
    <property type="entry name" value="TOP2c"/>
    <property type="match status" value="1"/>
</dbReference>
<dbReference type="Gene3D" id="3.30.230.10">
    <property type="match status" value="1"/>
</dbReference>
<protein>
    <recommendedName>
        <fullName evidence="4">DNA topoisomerase (ATP-hydrolyzing)</fullName>
        <ecNumber evidence="4">5.6.2.2</ecNumber>
    </recommendedName>
</protein>
<dbReference type="InterPro" id="IPR036890">
    <property type="entry name" value="HATPase_C_sf"/>
</dbReference>
<feature type="domain" description="Toprim" evidence="12">
    <location>
        <begin position="443"/>
        <end position="561"/>
    </location>
</feature>
<keyword evidence="6" id="KW-0547">Nucleotide-binding</keyword>
<dbReference type="InterPro" id="IPR013506">
    <property type="entry name" value="Topo_IIA_bsu_dom2"/>
</dbReference>
<dbReference type="PRINTS" id="PR01159">
    <property type="entry name" value="DNAGYRASEB"/>
</dbReference>
<dbReference type="PANTHER" id="PTHR45866">
    <property type="entry name" value="DNA GYRASE/TOPOISOMERASE SUBUNIT B"/>
    <property type="match status" value="1"/>
</dbReference>
<reference evidence="13 14" key="1">
    <citation type="submission" date="2017-02" db="EMBL/GenBank/DDBJ databases">
        <authorList>
            <person name="Peterson S.W."/>
        </authorList>
    </citation>
    <scope>NUCLEOTIDE SEQUENCE [LARGE SCALE GENOMIC DNA]</scope>
    <source>
        <strain evidence="13 14">ATCC 17233</strain>
    </source>
</reference>
<dbReference type="InterPro" id="IPR013759">
    <property type="entry name" value="Topo_IIA_B_C"/>
</dbReference>
<dbReference type="GO" id="GO:0003677">
    <property type="term" value="F:DNA binding"/>
    <property type="evidence" value="ECO:0007669"/>
    <property type="project" value="UniProtKB-KW"/>
</dbReference>
<evidence type="ECO:0000256" key="7">
    <source>
        <dbReference type="ARBA" id="ARBA00022840"/>
    </source>
</evidence>
<evidence type="ECO:0000256" key="9">
    <source>
        <dbReference type="ARBA" id="ARBA00023029"/>
    </source>
</evidence>
<dbReference type="PANTHER" id="PTHR45866:SF1">
    <property type="entry name" value="DNA GYRASE SUBUNIT B, MITOCHONDRIAL"/>
    <property type="match status" value="1"/>
</dbReference>
<dbReference type="Pfam" id="PF02518">
    <property type="entry name" value="HATPase_c"/>
    <property type="match status" value="1"/>
</dbReference>
<keyword evidence="11 13" id="KW-0413">Isomerase</keyword>
<dbReference type="InterPro" id="IPR001241">
    <property type="entry name" value="Topo_IIA"/>
</dbReference>
<dbReference type="Pfam" id="PF00986">
    <property type="entry name" value="DNA_gyraseB_C"/>
    <property type="match status" value="1"/>
</dbReference>
<dbReference type="Gene3D" id="3.40.50.670">
    <property type="match status" value="1"/>
</dbReference>
<dbReference type="InterPro" id="IPR020568">
    <property type="entry name" value="Ribosomal_Su5_D2-typ_SF"/>
</dbReference>
<dbReference type="InterPro" id="IPR002288">
    <property type="entry name" value="DNA_gyrase_B_C"/>
</dbReference>
<dbReference type="Pfam" id="PF01751">
    <property type="entry name" value="Toprim"/>
    <property type="match status" value="1"/>
</dbReference>
<accession>A0A1T4PVF0</accession>
<comment type="similarity">
    <text evidence="3">Belongs to the type II topoisomerase GyrB family.</text>
</comment>
<dbReference type="FunFam" id="3.30.565.10:FF:000002">
    <property type="entry name" value="DNA gyrase subunit B"/>
    <property type="match status" value="1"/>
</dbReference>
<dbReference type="CDD" id="cd16928">
    <property type="entry name" value="HATPase_GyrB-like"/>
    <property type="match status" value="1"/>
</dbReference>
<dbReference type="FunFam" id="3.40.50.670:FF:000001">
    <property type="entry name" value="DNA topoisomerase 2"/>
    <property type="match status" value="1"/>
</dbReference>
<evidence type="ECO:0000256" key="6">
    <source>
        <dbReference type="ARBA" id="ARBA00022741"/>
    </source>
</evidence>
<dbReference type="Pfam" id="PF00204">
    <property type="entry name" value="DNA_gyraseB"/>
    <property type="match status" value="1"/>
</dbReference>
<gene>
    <name evidence="13" type="ORF">SAMN02745110_02158</name>
</gene>
<dbReference type="SUPFAM" id="SSF54211">
    <property type="entry name" value="Ribosomal protein S5 domain 2-like"/>
    <property type="match status" value="1"/>
</dbReference>
<dbReference type="SMART" id="SM00387">
    <property type="entry name" value="HATPase_c"/>
    <property type="match status" value="1"/>
</dbReference>
<dbReference type="GO" id="GO:0034335">
    <property type="term" value="F:DNA negative supercoiling activity"/>
    <property type="evidence" value="ECO:0007669"/>
    <property type="project" value="UniProtKB-ARBA"/>
</dbReference>
<dbReference type="AlphaFoldDB" id="A0A1T4PVF0"/>
<dbReference type="SUPFAM" id="SSF56719">
    <property type="entry name" value="Type II DNA topoisomerase"/>
    <property type="match status" value="1"/>
</dbReference>
<keyword evidence="9" id="KW-0799">Topoisomerase</keyword>
<evidence type="ECO:0000256" key="2">
    <source>
        <dbReference type="ARBA" id="ARBA00001946"/>
    </source>
</evidence>
<keyword evidence="14" id="KW-1185">Reference proteome</keyword>
<dbReference type="PROSITE" id="PS50880">
    <property type="entry name" value="TOPRIM"/>
    <property type="match status" value="1"/>
</dbReference>
<dbReference type="Gene3D" id="3.30.565.10">
    <property type="entry name" value="Histidine kinase-like ATPase, C-terminal domain"/>
    <property type="match status" value="1"/>
</dbReference>
<dbReference type="InterPro" id="IPR003594">
    <property type="entry name" value="HATPase_dom"/>
</dbReference>
<sequence>MTGCDFEKQRLFRKAVTIYWKSESEIVMAYNAEKITVLKGLEPVRLRPGMYIGNTGRGGLNHLVQEIIDNSVDEHLAGYCKNITVVVNEDGSATVSDDGRGVPVDMHPTEKQPAERVVYTVLHAGGKFNSSTYKISGGLHGVGSAVVNALSKKLLVDVYRNGYVYHDTYAYGSPTTKLVDGELPKEKLTRKRTGTTVTLYPDDTIFETVKFKCSAIKQRIKETAYLNPELTITFHNKRDGEEPEVFHQPGGLSAFVEDVSDGLTHTSPVISITGEKDGISAEIVFVMTEDGDENIIGFTNNITNPEGGTHVTAFKSAFAKVINQYARNELGLLKDKDANLSGADIRSGMTAVISVRHPDPQFEGQTKTKLSNTDVLKAVDDIVKEQLTVYFDRNYEVLKDIADRAVALSKRRANEKSKINLSKFSFEGNGKLVRQESNDASKCELFIVEGDSAGGSAKSARDRKYQAILPLRGKILNVEKVPVSKVLENAEIKALINAFGCGFMQGYGNDFDIEKLNYNKIIIMTDADVDGAHIATLLLTFFYRFYPDLINEGHIYIAIPPLYRVGEGKNIKYLYSDTELEKYRTAHPKKFTIQRYKGLGEMDADQLFETTMDVNNRLLKQVSIDSMAEATEITHTLMGSDVAPRRHYIEKHSREANIDL</sequence>
<dbReference type="InterPro" id="IPR014721">
    <property type="entry name" value="Ribsml_uS5_D2-typ_fold_subgr"/>
</dbReference>
<evidence type="ECO:0000256" key="8">
    <source>
        <dbReference type="ARBA" id="ARBA00022842"/>
    </source>
</evidence>
<comment type="catalytic activity">
    <reaction evidence="1">
        <text>ATP-dependent breakage, passage and rejoining of double-stranded DNA.</text>
        <dbReference type="EC" id="5.6.2.2"/>
    </reaction>
</comment>
<dbReference type="PRINTS" id="PR00418">
    <property type="entry name" value="TPI2FAMILY"/>
</dbReference>
<evidence type="ECO:0000256" key="5">
    <source>
        <dbReference type="ARBA" id="ARBA00022723"/>
    </source>
</evidence>
<dbReference type="GO" id="GO:0046872">
    <property type="term" value="F:metal ion binding"/>
    <property type="evidence" value="ECO:0007669"/>
    <property type="project" value="UniProtKB-KW"/>
</dbReference>
<dbReference type="EC" id="5.6.2.2" evidence="4"/>
<evidence type="ECO:0000256" key="3">
    <source>
        <dbReference type="ARBA" id="ARBA00010708"/>
    </source>
</evidence>
<dbReference type="InterPro" id="IPR018522">
    <property type="entry name" value="TopoIIA_CS"/>
</dbReference>
<keyword evidence="5" id="KW-0479">Metal-binding</keyword>
<dbReference type="InterPro" id="IPR013760">
    <property type="entry name" value="Topo_IIA-like_dom_sf"/>
</dbReference>
<organism evidence="13 14">
    <name type="scientific">Eubacterium ruminantium</name>
    <dbReference type="NCBI Taxonomy" id="42322"/>
    <lineage>
        <taxon>Bacteria</taxon>
        <taxon>Bacillati</taxon>
        <taxon>Bacillota</taxon>
        <taxon>Clostridia</taxon>
        <taxon>Eubacteriales</taxon>
        <taxon>Eubacteriaceae</taxon>
        <taxon>Eubacterium</taxon>
    </lineage>
</organism>
<name>A0A1T4PVF0_9FIRM</name>
<keyword evidence="8" id="KW-0460">Magnesium</keyword>
<evidence type="ECO:0000313" key="14">
    <source>
        <dbReference type="Proteomes" id="UP000189857"/>
    </source>
</evidence>
<dbReference type="Proteomes" id="UP000189857">
    <property type="component" value="Unassembled WGS sequence"/>
</dbReference>
<dbReference type="InterPro" id="IPR000565">
    <property type="entry name" value="Topo_IIA_B"/>
</dbReference>
<dbReference type="GO" id="GO:0006265">
    <property type="term" value="P:DNA topological change"/>
    <property type="evidence" value="ECO:0007669"/>
    <property type="project" value="InterPro"/>
</dbReference>
<dbReference type="GO" id="GO:0005524">
    <property type="term" value="F:ATP binding"/>
    <property type="evidence" value="ECO:0007669"/>
    <property type="project" value="UniProtKB-KW"/>
</dbReference>
<dbReference type="SUPFAM" id="SSF55874">
    <property type="entry name" value="ATPase domain of HSP90 chaperone/DNA topoisomerase II/histidine kinase"/>
    <property type="match status" value="1"/>
</dbReference>
<evidence type="ECO:0000256" key="4">
    <source>
        <dbReference type="ARBA" id="ARBA00012895"/>
    </source>
</evidence>
<evidence type="ECO:0000259" key="12">
    <source>
        <dbReference type="PROSITE" id="PS50880"/>
    </source>
</evidence>
<dbReference type="CDD" id="cd00822">
    <property type="entry name" value="TopoII_Trans_DNA_gyrase"/>
    <property type="match status" value="1"/>
</dbReference>